<dbReference type="Proteomes" id="UP000260665">
    <property type="component" value="Unassembled WGS sequence"/>
</dbReference>
<sequence>MGRGLTMVRRSGTPVKVLEHPITWPLKRVLAGVLEPIPAGVKPGLFKRRIRLHITLSTNVCELISFAVPQGVRKYGELQQLAQAAAAQALDSAADIVVATDPFTPELVASLGVRFLEDLHAWAMGCGAVVASLQPLWTIASHCALARRPQIEGLALVEPDGVTLIACPAANCAVANGRSLSGMAISLEPGEEARASILRWMVSNGLKDDAVLSLKFALHGTGKAQGGMPRVWPEYWSRL</sequence>
<gene>
    <name evidence="1" type="ORF">DIC66_00055</name>
</gene>
<evidence type="ECO:0000313" key="1">
    <source>
        <dbReference type="EMBL" id="RFO98336.1"/>
    </source>
</evidence>
<protein>
    <submittedName>
        <fullName evidence="1">Uncharacterized protein</fullName>
    </submittedName>
</protein>
<comment type="caution">
    <text evidence="1">The sequence shown here is derived from an EMBL/GenBank/DDBJ whole genome shotgun (WGS) entry which is preliminary data.</text>
</comment>
<dbReference type="EMBL" id="QFZK01000001">
    <property type="protein sequence ID" value="RFO98336.1"/>
    <property type="molecule type" value="Genomic_DNA"/>
</dbReference>
<keyword evidence="2" id="KW-1185">Reference proteome</keyword>
<reference evidence="1 2" key="1">
    <citation type="submission" date="2018-05" db="EMBL/GenBank/DDBJ databases">
        <title>Rhodoferax soyangensis sp.nov., isolated from an oligotrophic freshwater lake.</title>
        <authorList>
            <person name="Park M."/>
        </authorList>
    </citation>
    <scope>NUCLEOTIDE SEQUENCE [LARGE SCALE GENOMIC DNA]</scope>
    <source>
        <strain evidence="1 2">IMCC26218</strain>
    </source>
</reference>
<evidence type="ECO:0000313" key="2">
    <source>
        <dbReference type="Proteomes" id="UP000260665"/>
    </source>
</evidence>
<organism evidence="1 2">
    <name type="scientific">Rhodoferax lacus</name>
    <dbReference type="NCBI Taxonomy" id="2184758"/>
    <lineage>
        <taxon>Bacteria</taxon>
        <taxon>Pseudomonadati</taxon>
        <taxon>Pseudomonadota</taxon>
        <taxon>Betaproteobacteria</taxon>
        <taxon>Burkholderiales</taxon>
        <taxon>Comamonadaceae</taxon>
        <taxon>Rhodoferax</taxon>
    </lineage>
</organism>
<dbReference type="AlphaFoldDB" id="A0A3E1RG38"/>
<accession>A0A3E1RG38</accession>
<name>A0A3E1RG38_9BURK</name>
<proteinExistence type="predicted"/>